<dbReference type="RefSeq" id="WP_186917499.1">
    <property type="nucleotide sequence ID" value="NZ_JACOFZ010000008.1"/>
</dbReference>
<dbReference type="PROSITE" id="PS51186">
    <property type="entry name" value="GNAT"/>
    <property type="match status" value="1"/>
</dbReference>
<accession>A0A923HRR4</accession>
<evidence type="ECO:0000313" key="2">
    <source>
        <dbReference type="EMBL" id="MBC3882876.1"/>
    </source>
</evidence>
<dbReference type="GO" id="GO:0016747">
    <property type="term" value="F:acyltransferase activity, transferring groups other than amino-acyl groups"/>
    <property type="evidence" value="ECO:0007669"/>
    <property type="project" value="InterPro"/>
</dbReference>
<dbReference type="InterPro" id="IPR000182">
    <property type="entry name" value="GNAT_dom"/>
</dbReference>
<organism evidence="2 3">
    <name type="scientific">Undibacterium nitidum</name>
    <dbReference type="NCBI Taxonomy" id="2762298"/>
    <lineage>
        <taxon>Bacteria</taxon>
        <taxon>Pseudomonadati</taxon>
        <taxon>Pseudomonadota</taxon>
        <taxon>Betaproteobacteria</taxon>
        <taxon>Burkholderiales</taxon>
        <taxon>Oxalobacteraceae</taxon>
        <taxon>Undibacterium</taxon>
    </lineage>
</organism>
<dbReference type="AlphaFoldDB" id="A0A923HRR4"/>
<dbReference type="Proteomes" id="UP000627446">
    <property type="component" value="Unassembled WGS sequence"/>
</dbReference>
<dbReference type="EMBL" id="JACOFZ010000008">
    <property type="protein sequence ID" value="MBC3882876.1"/>
    <property type="molecule type" value="Genomic_DNA"/>
</dbReference>
<dbReference type="Gene3D" id="3.40.630.30">
    <property type="match status" value="1"/>
</dbReference>
<comment type="caution">
    <text evidence="2">The sequence shown here is derived from an EMBL/GenBank/DDBJ whole genome shotgun (WGS) entry which is preliminary data.</text>
</comment>
<sequence length="155" mass="17381">MIKIRLATPEDANTISALVRSLSPYFTVEPDGKGAEHFFESISSEAIEGYIHSPNFAYFIASDEARLVGVAALRDTSHIYHLFVASEFHGKGYGRVLWQHLCQHAKQLGSVTRLTVNSSTYAEKMYRHFGFEPTAEKQVMHGLAFIPMQITLTET</sequence>
<evidence type="ECO:0000313" key="3">
    <source>
        <dbReference type="Proteomes" id="UP000627446"/>
    </source>
</evidence>
<dbReference type="Pfam" id="PF13673">
    <property type="entry name" value="Acetyltransf_10"/>
    <property type="match status" value="1"/>
</dbReference>
<feature type="domain" description="N-acetyltransferase" evidence="1">
    <location>
        <begin position="2"/>
        <end position="153"/>
    </location>
</feature>
<dbReference type="PANTHER" id="PTHR43451">
    <property type="entry name" value="ACETYLTRANSFERASE (GNAT) FAMILY PROTEIN"/>
    <property type="match status" value="1"/>
</dbReference>
<reference evidence="2" key="1">
    <citation type="submission" date="2020-08" db="EMBL/GenBank/DDBJ databases">
        <title>Novel species isolated from subtropical streams in China.</title>
        <authorList>
            <person name="Lu H."/>
        </authorList>
    </citation>
    <scope>NUCLEOTIDE SEQUENCE</scope>
    <source>
        <strain evidence="2">LX22W</strain>
    </source>
</reference>
<dbReference type="InterPro" id="IPR052564">
    <property type="entry name" value="N-acetyltrans/Recomb-assoc"/>
</dbReference>
<dbReference type="SUPFAM" id="SSF55729">
    <property type="entry name" value="Acyl-CoA N-acyltransferases (Nat)"/>
    <property type="match status" value="1"/>
</dbReference>
<proteinExistence type="predicted"/>
<dbReference type="PANTHER" id="PTHR43451:SF1">
    <property type="entry name" value="ACETYLTRANSFERASE"/>
    <property type="match status" value="1"/>
</dbReference>
<evidence type="ECO:0000259" key="1">
    <source>
        <dbReference type="PROSITE" id="PS51186"/>
    </source>
</evidence>
<protein>
    <submittedName>
        <fullName evidence="2">GNAT family N-acetyltransferase</fullName>
    </submittedName>
</protein>
<keyword evidence="3" id="KW-1185">Reference proteome</keyword>
<gene>
    <name evidence="2" type="ORF">H8K36_15905</name>
</gene>
<name>A0A923HRR4_9BURK</name>
<dbReference type="InterPro" id="IPR016181">
    <property type="entry name" value="Acyl_CoA_acyltransferase"/>
</dbReference>
<dbReference type="CDD" id="cd04301">
    <property type="entry name" value="NAT_SF"/>
    <property type="match status" value="1"/>
</dbReference>